<dbReference type="AlphaFoldDB" id="A0AAV9H9W1"/>
<dbReference type="NCBIfam" id="NF041278">
    <property type="entry name" value="CmcJ_NvfI_EfuI"/>
    <property type="match status" value="1"/>
</dbReference>
<name>A0AAV9H9W1_9PEZI</name>
<dbReference type="GO" id="GO:0016491">
    <property type="term" value="F:oxidoreductase activity"/>
    <property type="evidence" value="ECO:0007669"/>
    <property type="project" value="InterPro"/>
</dbReference>
<sequence length="278" mass="31938">MGHDLNTIVNYYNDPGDGSQPTPVYVGSTHVTNERPVNPVSVTVADVTHQESNYTLDTHGFQFHTHKTGIQRDDFFKDDQIIKTIYYHECEDLLKQITGAANTKAFDHKVRYGPTSWHSLTNNNTQSRGPLHRAHVDQSYDGAEIRLRQFFPDQAQELMKRRWQIINIWRPLSTIHKDPLALADATTVPDSDLVPASIIYTRTGKRSEQWTVKHSEGHKWFYKYRQEPDEVVLIKCFDSDQSVKARRTPHCAVKDGQEDGGEAEGNRESVEVRLLVFY</sequence>
<evidence type="ECO:0000313" key="2">
    <source>
        <dbReference type="EMBL" id="KAK4456367.1"/>
    </source>
</evidence>
<gene>
    <name evidence="2" type="ORF">QBC42DRAFT_281500</name>
</gene>
<comment type="caution">
    <text evidence="2">The sequence shown here is derived from an EMBL/GenBank/DDBJ whole genome shotgun (WGS) entry which is preliminary data.</text>
</comment>
<evidence type="ECO:0000313" key="3">
    <source>
        <dbReference type="Proteomes" id="UP001321749"/>
    </source>
</evidence>
<evidence type="ECO:0000256" key="1">
    <source>
        <dbReference type="ARBA" id="ARBA00023604"/>
    </source>
</evidence>
<dbReference type="EMBL" id="MU865247">
    <property type="protein sequence ID" value="KAK4456367.1"/>
    <property type="molecule type" value="Genomic_DNA"/>
</dbReference>
<dbReference type="InterPro" id="IPR044053">
    <property type="entry name" value="AsaB-like"/>
</dbReference>
<dbReference type="Proteomes" id="UP001321749">
    <property type="component" value="Unassembled WGS sequence"/>
</dbReference>
<comment type="similarity">
    <text evidence="1">Belongs to the asaB hydroxylase/desaturase family.</text>
</comment>
<reference evidence="2" key="1">
    <citation type="journal article" date="2023" name="Mol. Phylogenet. Evol.">
        <title>Genome-scale phylogeny and comparative genomics of the fungal order Sordariales.</title>
        <authorList>
            <person name="Hensen N."/>
            <person name="Bonometti L."/>
            <person name="Westerberg I."/>
            <person name="Brannstrom I.O."/>
            <person name="Guillou S."/>
            <person name="Cros-Aarteil S."/>
            <person name="Calhoun S."/>
            <person name="Haridas S."/>
            <person name="Kuo A."/>
            <person name="Mondo S."/>
            <person name="Pangilinan J."/>
            <person name="Riley R."/>
            <person name="LaButti K."/>
            <person name="Andreopoulos B."/>
            <person name="Lipzen A."/>
            <person name="Chen C."/>
            <person name="Yan M."/>
            <person name="Daum C."/>
            <person name="Ng V."/>
            <person name="Clum A."/>
            <person name="Steindorff A."/>
            <person name="Ohm R.A."/>
            <person name="Martin F."/>
            <person name="Silar P."/>
            <person name="Natvig D.O."/>
            <person name="Lalanne C."/>
            <person name="Gautier V."/>
            <person name="Ament-Velasquez S.L."/>
            <person name="Kruys A."/>
            <person name="Hutchinson M.I."/>
            <person name="Powell A.J."/>
            <person name="Barry K."/>
            <person name="Miller A.N."/>
            <person name="Grigoriev I.V."/>
            <person name="Debuchy R."/>
            <person name="Gladieux P."/>
            <person name="Hiltunen Thoren M."/>
            <person name="Johannesson H."/>
        </authorList>
    </citation>
    <scope>NUCLEOTIDE SEQUENCE</scope>
    <source>
        <strain evidence="2">PSN324</strain>
    </source>
</reference>
<reference evidence="2" key="2">
    <citation type="submission" date="2023-06" db="EMBL/GenBank/DDBJ databases">
        <authorList>
            <consortium name="Lawrence Berkeley National Laboratory"/>
            <person name="Mondo S.J."/>
            <person name="Hensen N."/>
            <person name="Bonometti L."/>
            <person name="Westerberg I."/>
            <person name="Brannstrom I.O."/>
            <person name="Guillou S."/>
            <person name="Cros-Aarteil S."/>
            <person name="Calhoun S."/>
            <person name="Haridas S."/>
            <person name="Kuo A."/>
            <person name="Pangilinan J."/>
            <person name="Riley R."/>
            <person name="Labutti K."/>
            <person name="Andreopoulos B."/>
            <person name="Lipzen A."/>
            <person name="Chen C."/>
            <person name="Yanf M."/>
            <person name="Daum C."/>
            <person name="Ng V."/>
            <person name="Clum A."/>
            <person name="Steindorff A."/>
            <person name="Ohm R."/>
            <person name="Martin F."/>
            <person name="Silar P."/>
            <person name="Natvig D."/>
            <person name="Lalanne C."/>
            <person name="Gautier V."/>
            <person name="Ament-Velasquez S.L."/>
            <person name="Kruys A."/>
            <person name="Hutchinson M.I."/>
            <person name="Powell A.J."/>
            <person name="Barry K."/>
            <person name="Miller A.N."/>
            <person name="Grigoriev I.V."/>
            <person name="Debuchy R."/>
            <person name="Gladieux P."/>
            <person name="Thoren M.H."/>
            <person name="Johannesson H."/>
        </authorList>
    </citation>
    <scope>NUCLEOTIDE SEQUENCE</scope>
    <source>
        <strain evidence="2">PSN324</strain>
    </source>
</reference>
<keyword evidence="3" id="KW-1185">Reference proteome</keyword>
<protein>
    <submittedName>
        <fullName evidence="2">Uncharacterized protein</fullName>
    </submittedName>
</protein>
<proteinExistence type="inferred from homology"/>
<dbReference type="PANTHER" id="PTHR34598:SF3">
    <property type="entry name" value="OXIDOREDUCTASE AN1597"/>
    <property type="match status" value="1"/>
</dbReference>
<accession>A0AAV9H9W1</accession>
<organism evidence="2 3">
    <name type="scientific">Cladorrhinum samala</name>
    <dbReference type="NCBI Taxonomy" id="585594"/>
    <lineage>
        <taxon>Eukaryota</taxon>
        <taxon>Fungi</taxon>
        <taxon>Dikarya</taxon>
        <taxon>Ascomycota</taxon>
        <taxon>Pezizomycotina</taxon>
        <taxon>Sordariomycetes</taxon>
        <taxon>Sordariomycetidae</taxon>
        <taxon>Sordariales</taxon>
        <taxon>Podosporaceae</taxon>
        <taxon>Cladorrhinum</taxon>
    </lineage>
</organism>
<dbReference type="PANTHER" id="PTHR34598">
    <property type="entry name" value="BLL6449 PROTEIN"/>
    <property type="match status" value="1"/>
</dbReference>